<sequence>MELLPNESARARIQFVMAQISELRRICGVPSISLGILHRGEVLHKESFGVRNAEEGLSANADTLYLLSSLSKTFLSAAVGIAVGEGKMEWKAPLSRYIPDFRPSDAYGCGKANIVDFLRHTSGLSSPQLLILGPRGTLVHPEEDFLHLMNTCPTHDRDGARHNRWWLYNNWGYGLVALGLERVYRQCYADIIQDRILNPLGLERTSVHGVLPISETNVAYPYAKLENGSFHRLQSDQWITHHHMPAIAAMGMRSCVNDMLSWASQILDAERDDPKVKESTPFAGGPSSILHDMDRIRKGQWTRPSSVKKPLTSDTAYCMGWYKTTIPTPMLGFLSYNDMTRDDSDETNLDFIIGVESTKKELIAHNGVFCGSSCAFYTFSDTQSAIVVFANGQQDADAAEFAAQIITQALFDLSPKVDILSLARQEVFRRRQNFTDSLWFNWENGRDIGTTEEPREQYVGKYEGHATWLSIVIGKDNAELCVQFNWNKESLTALQYYKKDTYSFFPTSRDQYLKDSMIELNDHELALFYFKRNASGKVSSLFWKWDHEGGPSMFKRKDHCYVECSTST</sequence>
<evidence type="ECO:0000259" key="2">
    <source>
        <dbReference type="Pfam" id="PF00144"/>
    </source>
</evidence>
<dbReference type="PANTHER" id="PTHR46825:SF14">
    <property type="entry name" value="BETA-LACTAMASE-RELATED DOMAIN-CONTAINING PROTEIN"/>
    <property type="match status" value="1"/>
</dbReference>
<dbReference type="AlphaFoldDB" id="A0A6A6A9K5"/>
<evidence type="ECO:0000313" key="5">
    <source>
        <dbReference type="Proteomes" id="UP000799771"/>
    </source>
</evidence>
<evidence type="ECO:0000259" key="3">
    <source>
        <dbReference type="Pfam" id="PF11954"/>
    </source>
</evidence>
<gene>
    <name evidence="4" type="ORF">P153DRAFT_358021</name>
</gene>
<accession>A0A6A6A9K5</accession>
<dbReference type="GeneID" id="54407197"/>
<dbReference type="EMBL" id="ML977509">
    <property type="protein sequence ID" value="KAF2127855.1"/>
    <property type="molecule type" value="Genomic_DNA"/>
</dbReference>
<feature type="domain" description="Peptidase S12 Pab87-related C-terminal" evidence="3">
    <location>
        <begin position="450"/>
        <end position="547"/>
    </location>
</feature>
<dbReference type="RefSeq" id="XP_033522244.1">
    <property type="nucleotide sequence ID" value="XM_033666765.1"/>
</dbReference>
<dbReference type="InterPro" id="IPR001466">
    <property type="entry name" value="Beta-lactam-related"/>
</dbReference>
<dbReference type="InterPro" id="IPR021860">
    <property type="entry name" value="Peptidase_S12_Pab87-rel_C"/>
</dbReference>
<proteinExistence type="inferred from homology"/>
<dbReference type="Gene3D" id="3.40.710.10">
    <property type="entry name" value="DD-peptidase/beta-lactamase superfamily"/>
    <property type="match status" value="1"/>
</dbReference>
<dbReference type="SUPFAM" id="SSF56601">
    <property type="entry name" value="beta-lactamase/transpeptidase-like"/>
    <property type="match status" value="1"/>
</dbReference>
<protein>
    <submittedName>
        <fullName evidence="4">Beta-lactamase/transpeptidase-like protein</fullName>
    </submittedName>
</protein>
<dbReference type="Pfam" id="PF11954">
    <property type="entry name" value="DUF3471"/>
    <property type="match status" value="1"/>
</dbReference>
<feature type="domain" description="Beta-lactamase-related" evidence="2">
    <location>
        <begin position="22"/>
        <end position="408"/>
    </location>
</feature>
<reference evidence="4" key="1">
    <citation type="journal article" date="2020" name="Stud. Mycol.">
        <title>101 Dothideomycetes genomes: a test case for predicting lifestyles and emergence of pathogens.</title>
        <authorList>
            <person name="Haridas S."/>
            <person name="Albert R."/>
            <person name="Binder M."/>
            <person name="Bloem J."/>
            <person name="Labutti K."/>
            <person name="Salamov A."/>
            <person name="Andreopoulos B."/>
            <person name="Baker S."/>
            <person name="Barry K."/>
            <person name="Bills G."/>
            <person name="Bluhm B."/>
            <person name="Cannon C."/>
            <person name="Castanera R."/>
            <person name="Culley D."/>
            <person name="Daum C."/>
            <person name="Ezra D."/>
            <person name="Gonzalez J."/>
            <person name="Henrissat B."/>
            <person name="Kuo A."/>
            <person name="Liang C."/>
            <person name="Lipzen A."/>
            <person name="Lutzoni F."/>
            <person name="Magnuson J."/>
            <person name="Mondo S."/>
            <person name="Nolan M."/>
            <person name="Ohm R."/>
            <person name="Pangilinan J."/>
            <person name="Park H.-J."/>
            <person name="Ramirez L."/>
            <person name="Alfaro M."/>
            <person name="Sun H."/>
            <person name="Tritt A."/>
            <person name="Yoshinaga Y."/>
            <person name="Zwiers L.-H."/>
            <person name="Turgeon B."/>
            <person name="Goodwin S."/>
            <person name="Spatafora J."/>
            <person name="Crous P."/>
            <person name="Grigoriev I."/>
        </authorList>
    </citation>
    <scope>NUCLEOTIDE SEQUENCE</scope>
    <source>
        <strain evidence="4">CBS 119687</strain>
    </source>
</reference>
<dbReference type="Pfam" id="PF00144">
    <property type="entry name" value="Beta-lactamase"/>
    <property type="match status" value="1"/>
</dbReference>
<dbReference type="PANTHER" id="PTHR46825">
    <property type="entry name" value="D-ALANYL-D-ALANINE-CARBOXYPEPTIDASE/ENDOPEPTIDASE AMPH"/>
    <property type="match status" value="1"/>
</dbReference>
<dbReference type="Proteomes" id="UP000799771">
    <property type="component" value="Unassembled WGS sequence"/>
</dbReference>
<evidence type="ECO:0000256" key="1">
    <source>
        <dbReference type="ARBA" id="ARBA00038215"/>
    </source>
</evidence>
<organism evidence="4 5">
    <name type="scientific">Dothidotthia symphoricarpi CBS 119687</name>
    <dbReference type="NCBI Taxonomy" id="1392245"/>
    <lineage>
        <taxon>Eukaryota</taxon>
        <taxon>Fungi</taxon>
        <taxon>Dikarya</taxon>
        <taxon>Ascomycota</taxon>
        <taxon>Pezizomycotina</taxon>
        <taxon>Dothideomycetes</taxon>
        <taxon>Pleosporomycetidae</taxon>
        <taxon>Pleosporales</taxon>
        <taxon>Dothidotthiaceae</taxon>
        <taxon>Dothidotthia</taxon>
    </lineage>
</organism>
<dbReference type="OrthoDB" id="5946976at2759"/>
<comment type="similarity">
    <text evidence="1">Belongs to the peptidase S12 family.</text>
</comment>
<evidence type="ECO:0000313" key="4">
    <source>
        <dbReference type="EMBL" id="KAF2127855.1"/>
    </source>
</evidence>
<keyword evidence="5" id="KW-1185">Reference proteome</keyword>
<name>A0A6A6A9K5_9PLEO</name>
<dbReference type="InterPro" id="IPR050491">
    <property type="entry name" value="AmpC-like"/>
</dbReference>
<dbReference type="InterPro" id="IPR012338">
    <property type="entry name" value="Beta-lactam/transpept-like"/>
</dbReference>